<dbReference type="InParanoid" id="A0A165JXQ2"/>
<keyword evidence="1" id="KW-0472">Membrane</keyword>
<protein>
    <submittedName>
        <fullName evidence="2">Uncharacterized protein</fullName>
    </submittedName>
</protein>
<keyword evidence="1" id="KW-0812">Transmembrane</keyword>
<keyword evidence="1" id="KW-1133">Transmembrane helix</keyword>
<dbReference type="AlphaFoldDB" id="A0A165JXQ2"/>
<accession>A0A165JXQ2</accession>
<dbReference type="EMBL" id="KV425956">
    <property type="protein sequence ID" value="KZV95488.1"/>
    <property type="molecule type" value="Genomic_DNA"/>
</dbReference>
<organism evidence="2 3">
    <name type="scientific">Exidia glandulosa HHB12029</name>
    <dbReference type="NCBI Taxonomy" id="1314781"/>
    <lineage>
        <taxon>Eukaryota</taxon>
        <taxon>Fungi</taxon>
        <taxon>Dikarya</taxon>
        <taxon>Basidiomycota</taxon>
        <taxon>Agaricomycotina</taxon>
        <taxon>Agaricomycetes</taxon>
        <taxon>Auriculariales</taxon>
        <taxon>Exidiaceae</taxon>
        <taxon>Exidia</taxon>
    </lineage>
</organism>
<evidence type="ECO:0000313" key="3">
    <source>
        <dbReference type="Proteomes" id="UP000077266"/>
    </source>
</evidence>
<dbReference type="Proteomes" id="UP000077266">
    <property type="component" value="Unassembled WGS sequence"/>
</dbReference>
<name>A0A165JXQ2_EXIGL</name>
<sequence length="80" mass="9295">MFIYGFLRKCGSTTCVLVRWAGRASDGERSIFVRVFVMSFCICFTSQLTRILTCRRRMQIAIVMEFVMNASFGAWRYLTS</sequence>
<proteinExistence type="predicted"/>
<evidence type="ECO:0000313" key="2">
    <source>
        <dbReference type="EMBL" id="KZV95488.1"/>
    </source>
</evidence>
<keyword evidence="3" id="KW-1185">Reference proteome</keyword>
<feature type="transmembrane region" description="Helical" evidence="1">
    <location>
        <begin position="31"/>
        <end position="48"/>
    </location>
</feature>
<evidence type="ECO:0000256" key="1">
    <source>
        <dbReference type="SAM" id="Phobius"/>
    </source>
</evidence>
<gene>
    <name evidence="2" type="ORF">EXIGLDRAFT_472819</name>
</gene>
<reference evidence="2 3" key="1">
    <citation type="journal article" date="2016" name="Mol. Biol. Evol.">
        <title>Comparative Genomics of Early-Diverging Mushroom-Forming Fungi Provides Insights into the Origins of Lignocellulose Decay Capabilities.</title>
        <authorList>
            <person name="Nagy L.G."/>
            <person name="Riley R."/>
            <person name="Tritt A."/>
            <person name="Adam C."/>
            <person name="Daum C."/>
            <person name="Floudas D."/>
            <person name="Sun H."/>
            <person name="Yadav J.S."/>
            <person name="Pangilinan J."/>
            <person name="Larsson K.H."/>
            <person name="Matsuura K."/>
            <person name="Barry K."/>
            <person name="Labutti K."/>
            <person name="Kuo R."/>
            <person name="Ohm R.A."/>
            <person name="Bhattacharya S.S."/>
            <person name="Shirouzu T."/>
            <person name="Yoshinaga Y."/>
            <person name="Martin F.M."/>
            <person name="Grigoriev I.V."/>
            <person name="Hibbett D.S."/>
        </authorList>
    </citation>
    <scope>NUCLEOTIDE SEQUENCE [LARGE SCALE GENOMIC DNA]</scope>
    <source>
        <strain evidence="2 3">HHB12029</strain>
    </source>
</reference>